<feature type="transmembrane region" description="Helical" evidence="7">
    <location>
        <begin position="209"/>
        <end position="228"/>
    </location>
</feature>
<evidence type="ECO:0000256" key="4">
    <source>
        <dbReference type="ARBA" id="ARBA00022989"/>
    </source>
</evidence>
<evidence type="ECO:0000256" key="7">
    <source>
        <dbReference type="SAM" id="Phobius"/>
    </source>
</evidence>
<dbReference type="SUPFAM" id="SSF53056">
    <property type="entry name" value="beta-carbonic anhydrase, cab"/>
    <property type="match status" value="1"/>
</dbReference>
<keyword evidence="5 7" id="KW-0472">Membrane</keyword>
<feature type="binding site" evidence="6">
    <location>
        <position position="640"/>
    </location>
    <ligand>
        <name>Zn(2+)</name>
        <dbReference type="ChEBI" id="CHEBI:29105"/>
    </ligand>
</feature>
<feature type="binding site" evidence="6">
    <location>
        <position position="589"/>
    </location>
    <ligand>
        <name>Zn(2+)</name>
        <dbReference type="ChEBI" id="CHEBI:29105"/>
    </ligand>
</feature>
<dbReference type="SMART" id="SM00947">
    <property type="entry name" value="Pro_CA"/>
    <property type="match status" value="1"/>
</dbReference>
<comment type="subcellular location">
    <subcellularLocation>
        <location evidence="1">Membrane</location>
        <topology evidence="1">Multi-pass membrane protein</topology>
    </subcellularLocation>
</comment>
<comment type="cofactor">
    <cofactor evidence="6">
        <name>Zn(2+)</name>
        <dbReference type="ChEBI" id="CHEBI:29105"/>
    </cofactor>
    <text evidence="6">Binds 1 zinc ion per subunit.</text>
</comment>
<feature type="transmembrane region" description="Helical" evidence="7">
    <location>
        <begin position="344"/>
        <end position="362"/>
    </location>
</feature>
<feature type="transmembrane region" description="Helical" evidence="7">
    <location>
        <begin position="178"/>
        <end position="197"/>
    </location>
</feature>
<feature type="transmembrane region" description="Helical" evidence="7">
    <location>
        <begin position="117"/>
        <end position="137"/>
    </location>
</feature>
<dbReference type="InterPro" id="IPR011547">
    <property type="entry name" value="SLC26A/SulP_dom"/>
</dbReference>
<feature type="transmembrane region" description="Helical" evidence="7">
    <location>
        <begin position="20"/>
        <end position="39"/>
    </location>
</feature>
<dbReference type="Gene3D" id="3.40.1050.10">
    <property type="entry name" value="Carbonic anhydrase"/>
    <property type="match status" value="1"/>
</dbReference>
<keyword evidence="6" id="KW-0479">Metal-binding</keyword>
<dbReference type="Pfam" id="PF00484">
    <property type="entry name" value="Pro_CA"/>
    <property type="match status" value="1"/>
</dbReference>
<keyword evidence="4 7" id="KW-1133">Transmembrane helix</keyword>
<dbReference type="RefSeq" id="WP_006970194.1">
    <property type="nucleotide sequence ID" value="NZ_ABCS01000009.1"/>
</dbReference>
<organism evidence="9 10">
    <name type="scientific">Plesiocystis pacifica SIR-1</name>
    <dbReference type="NCBI Taxonomy" id="391625"/>
    <lineage>
        <taxon>Bacteria</taxon>
        <taxon>Pseudomonadati</taxon>
        <taxon>Myxococcota</taxon>
        <taxon>Polyangia</taxon>
        <taxon>Nannocystales</taxon>
        <taxon>Nannocystaceae</taxon>
        <taxon>Plesiocystis</taxon>
    </lineage>
</organism>
<feature type="transmembrane region" description="Helical" evidence="7">
    <location>
        <begin position="369"/>
        <end position="387"/>
    </location>
</feature>
<evidence type="ECO:0000256" key="1">
    <source>
        <dbReference type="ARBA" id="ARBA00004141"/>
    </source>
</evidence>
<sequence length="755" mass="79798">MQEPATPKSNTIEPNLGKDFLAGIVVFLVALPLCLGIALASNAPLISGIISGIIGGLIIGPLSGSHTSVSGPAAALATTVVAQLAILGSFETFLVAVVLAGVMQLLLGVIQAGTLSAFVPTSVIKGLLAAIGVVLILKQIPHMVGHDSDPEGDLAFEQADEQTTLETLIDVFLHPMDWHLGATTIGFVSLILLVLFARWEPLKKSGMPAPLVVVTIGLIMSTVFNTLGDPWMVTGSHLVEVPDAGGITGFAKLLRFPNFSSILNGDVWIAAATIAAVASLATLLNLEAVDRLDPAQRKSPPNRELMAQGAGNIIAGMIGGIPITSGIIRGSVNIQTGATTKRSAIIHGFFLVGMVLFMAGLLNRIPLSCLAAILLYTGFKLVSPEVIKKMWSAGWDQFVPFMVTVSAIVLYKLLEGLGIGMAVALLFILYRQFRRPVRRIVEQHLAGEVLHIELPDQVTFLNQVAIEKVLADIPRDSAAMLDARHTEYIDPDVLALLEDFRDVQAPARNIELTMVGFADEYDDTGEDTIVVDYSARELRGDSTVAQVFDMIWAGHQRFASGKAINREYTPLMTGAGEPTPLVAVLSCVDDGVPAELLFDMPPHDVLDVSVVGAAVSPGVLGSLEYVGVVEGVRLIVVLGHTGSRVFESAVEGEAGGARLGELLADLRETGALEPAALEGLEEGARAKALDAAMRRSVVRMVQRIAADSATLAKLADDGRLGIVGAIHDVETDAVEFLVHEAVGFESGETSMASLM</sequence>
<evidence type="ECO:0000256" key="2">
    <source>
        <dbReference type="ARBA" id="ARBA00006217"/>
    </source>
</evidence>
<feature type="binding site" evidence="6">
    <location>
        <position position="587"/>
    </location>
    <ligand>
        <name>Zn(2+)</name>
        <dbReference type="ChEBI" id="CHEBI:29105"/>
    </ligand>
</feature>
<dbReference type="AlphaFoldDB" id="A6G0E5"/>
<keyword evidence="10" id="KW-1185">Reference proteome</keyword>
<dbReference type="eggNOG" id="COG0288">
    <property type="taxonomic scope" value="Bacteria"/>
</dbReference>
<dbReference type="EMBL" id="ABCS01000009">
    <property type="protein sequence ID" value="EDM80591.1"/>
    <property type="molecule type" value="Genomic_DNA"/>
</dbReference>
<dbReference type="GO" id="GO:0016020">
    <property type="term" value="C:membrane"/>
    <property type="evidence" value="ECO:0007669"/>
    <property type="project" value="UniProtKB-SubCell"/>
</dbReference>
<dbReference type="GO" id="GO:0055085">
    <property type="term" value="P:transmembrane transport"/>
    <property type="evidence" value="ECO:0007669"/>
    <property type="project" value="InterPro"/>
</dbReference>
<feature type="transmembrane region" description="Helical" evidence="7">
    <location>
        <begin position="310"/>
        <end position="332"/>
    </location>
</feature>
<feature type="transmembrane region" description="Helical" evidence="7">
    <location>
        <begin position="407"/>
        <end position="430"/>
    </location>
</feature>
<evidence type="ECO:0000256" key="3">
    <source>
        <dbReference type="ARBA" id="ARBA00022692"/>
    </source>
</evidence>
<accession>A6G0E5</accession>
<reference evidence="9 10" key="1">
    <citation type="submission" date="2007-06" db="EMBL/GenBank/DDBJ databases">
        <authorList>
            <person name="Shimkets L."/>
            <person name="Ferriera S."/>
            <person name="Johnson J."/>
            <person name="Kravitz S."/>
            <person name="Beeson K."/>
            <person name="Sutton G."/>
            <person name="Rogers Y.-H."/>
            <person name="Friedman R."/>
            <person name="Frazier M."/>
            <person name="Venter J.C."/>
        </authorList>
    </citation>
    <scope>NUCLEOTIDE SEQUENCE [LARGE SCALE GENOMIC DNA]</scope>
    <source>
        <strain evidence="9 10">SIR-1</strain>
    </source>
</reference>
<evidence type="ECO:0000256" key="6">
    <source>
        <dbReference type="PIRSR" id="PIRSR601765-1"/>
    </source>
</evidence>
<dbReference type="eggNOG" id="COG0659">
    <property type="taxonomic scope" value="Bacteria"/>
</dbReference>
<dbReference type="Pfam" id="PF00916">
    <property type="entry name" value="Sulfate_transp"/>
    <property type="match status" value="1"/>
</dbReference>
<name>A6G0E5_9BACT</name>
<feature type="transmembrane region" description="Helical" evidence="7">
    <location>
        <begin position="45"/>
        <end position="62"/>
    </location>
</feature>
<dbReference type="InterPro" id="IPR001902">
    <property type="entry name" value="SLC26A/SulP_fam"/>
</dbReference>
<dbReference type="GO" id="GO:0004089">
    <property type="term" value="F:carbonate dehydratase activity"/>
    <property type="evidence" value="ECO:0007669"/>
    <property type="project" value="InterPro"/>
</dbReference>
<dbReference type="Proteomes" id="UP000005801">
    <property type="component" value="Unassembled WGS sequence"/>
</dbReference>
<keyword evidence="6" id="KW-0862">Zinc</keyword>
<feature type="transmembrane region" description="Helical" evidence="7">
    <location>
        <begin position="267"/>
        <end position="289"/>
    </location>
</feature>
<comment type="caution">
    <text evidence="9">The sequence shown here is derived from an EMBL/GenBank/DDBJ whole genome shotgun (WGS) entry which is preliminary data.</text>
</comment>
<dbReference type="GO" id="GO:0008270">
    <property type="term" value="F:zinc ion binding"/>
    <property type="evidence" value="ECO:0007669"/>
    <property type="project" value="InterPro"/>
</dbReference>
<dbReference type="STRING" id="391625.PPSIR1_36899"/>
<proteinExistence type="inferred from homology"/>
<evidence type="ECO:0000259" key="8">
    <source>
        <dbReference type="Pfam" id="PF00916"/>
    </source>
</evidence>
<dbReference type="InterPro" id="IPR036874">
    <property type="entry name" value="Carbonic_anhydrase_sf"/>
</dbReference>
<protein>
    <submittedName>
        <fullName evidence="9">Probable sulfate transporter</fullName>
    </submittedName>
</protein>
<feature type="domain" description="SLC26A/SulP transporter" evidence="8">
    <location>
        <begin position="17"/>
        <end position="398"/>
    </location>
</feature>
<dbReference type="InterPro" id="IPR001765">
    <property type="entry name" value="Carbonic_anhydrase"/>
</dbReference>
<dbReference type="OrthoDB" id="9769739at2"/>
<evidence type="ECO:0000256" key="5">
    <source>
        <dbReference type="ARBA" id="ARBA00023136"/>
    </source>
</evidence>
<dbReference type="PANTHER" id="PTHR11814">
    <property type="entry name" value="SULFATE TRANSPORTER"/>
    <property type="match status" value="1"/>
</dbReference>
<comment type="similarity">
    <text evidence="2">Belongs to the beta-class carbonic anhydrase family.</text>
</comment>
<keyword evidence="3 7" id="KW-0812">Transmembrane</keyword>
<evidence type="ECO:0000313" key="10">
    <source>
        <dbReference type="Proteomes" id="UP000005801"/>
    </source>
</evidence>
<evidence type="ECO:0000313" key="9">
    <source>
        <dbReference type="EMBL" id="EDM80591.1"/>
    </source>
</evidence>
<gene>
    <name evidence="9" type="ORF">PPSIR1_36899</name>
</gene>